<dbReference type="RefSeq" id="WP_189622175.1">
    <property type="nucleotide sequence ID" value="NZ_BMZA01000016.1"/>
</dbReference>
<dbReference type="AlphaFoldDB" id="A0A918UJ59"/>
<accession>A0A918UJ59</accession>
<evidence type="ECO:0000313" key="2">
    <source>
        <dbReference type="EMBL" id="GGZ13532.1"/>
    </source>
</evidence>
<comment type="caution">
    <text evidence="2">The sequence shown here is derived from an EMBL/GenBank/DDBJ whole genome shotgun (WGS) entry which is preliminary data.</text>
</comment>
<reference evidence="2" key="2">
    <citation type="submission" date="2020-09" db="EMBL/GenBank/DDBJ databases">
        <authorList>
            <person name="Sun Q."/>
            <person name="Kim S."/>
        </authorList>
    </citation>
    <scope>NUCLEOTIDE SEQUENCE</scope>
    <source>
        <strain evidence="2">KCTC 32255</strain>
    </source>
</reference>
<evidence type="ECO:0000256" key="1">
    <source>
        <dbReference type="SAM" id="Phobius"/>
    </source>
</evidence>
<name>A0A918UJ59_9SPHN</name>
<keyword evidence="1" id="KW-1133">Transmembrane helix</keyword>
<proteinExistence type="predicted"/>
<reference evidence="2" key="1">
    <citation type="journal article" date="2014" name="Int. J. Syst. Evol. Microbiol.">
        <title>Complete genome sequence of Corynebacterium casei LMG S-19264T (=DSM 44701T), isolated from a smear-ripened cheese.</title>
        <authorList>
            <consortium name="US DOE Joint Genome Institute (JGI-PGF)"/>
            <person name="Walter F."/>
            <person name="Albersmeier A."/>
            <person name="Kalinowski J."/>
            <person name="Ruckert C."/>
        </authorList>
    </citation>
    <scope>NUCLEOTIDE SEQUENCE</scope>
    <source>
        <strain evidence="2">KCTC 32255</strain>
    </source>
</reference>
<feature type="transmembrane region" description="Helical" evidence="1">
    <location>
        <begin position="32"/>
        <end position="51"/>
    </location>
</feature>
<organism evidence="2 3">
    <name type="scientific">Novosphingobium colocasiae</name>
    <dbReference type="NCBI Taxonomy" id="1256513"/>
    <lineage>
        <taxon>Bacteria</taxon>
        <taxon>Pseudomonadati</taxon>
        <taxon>Pseudomonadota</taxon>
        <taxon>Alphaproteobacteria</taxon>
        <taxon>Sphingomonadales</taxon>
        <taxon>Sphingomonadaceae</taxon>
        <taxon>Novosphingobium</taxon>
    </lineage>
</organism>
<dbReference type="Proteomes" id="UP000648075">
    <property type="component" value="Unassembled WGS sequence"/>
</dbReference>
<keyword evidence="3" id="KW-1185">Reference proteome</keyword>
<feature type="transmembrane region" description="Helical" evidence="1">
    <location>
        <begin position="6"/>
        <end position="23"/>
    </location>
</feature>
<keyword evidence="1" id="KW-0472">Membrane</keyword>
<gene>
    <name evidence="2" type="ORF">GCM10011614_30720</name>
</gene>
<dbReference type="EMBL" id="BMZA01000016">
    <property type="protein sequence ID" value="GGZ13532.1"/>
    <property type="molecule type" value="Genomic_DNA"/>
</dbReference>
<evidence type="ECO:0000313" key="3">
    <source>
        <dbReference type="Proteomes" id="UP000648075"/>
    </source>
</evidence>
<keyword evidence="1" id="KW-0812">Transmembrane</keyword>
<sequence>MDLALSLLSLTAIALVLGALFLWKRDGYRRQALLMLVLAAILAGNIVIWTLPGPSGSTLSAEAEKQLPK</sequence>
<protein>
    <submittedName>
        <fullName evidence="2">Uncharacterized protein</fullName>
    </submittedName>
</protein>